<feature type="binding site" evidence="14">
    <location>
        <position position="891"/>
    </location>
    <ligand>
        <name>ATP</name>
        <dbReference type="ChEBI" id="CHEBI:30616"/>
    </ligand>
</feature>
<evidence type="ECO:0000256" key="7">
    <source>
        <dbReference type="ARBA" id="ARBA00022842"/>
    </source>
</evidence>
<feature type="binding site" evidence="14">
    <location>
        <position position="476"/>
    </location>
    <ligand>
        <name>ATP</name>
        <dbReference type="ChEBI" id="CHEBI:30616"/>
    </ligand>
</feature>
<comment type="subcellular location">
    <subcellularLocation>
        <location evidence="1 16">Membrane</location>
        <topology evidence="1 16">Multi-pass membrane protein</topology>
    </subcellularLocation>
</comment>
<keyword evidence="10 16" id="KW-0472">Membrane</keyword>
<dbReference type="SFLD" id="SFLDG00002">
    <property type="entry name" value="C1.7:_P-type_atpase_like"/>
    <property type="match status" value="1"/>
</dbReference>
<dbReference type="OrthoDB" id="377733at2759"/>
<feature type="transmembrane region" description="Helical" evidence="16">
    <location>
        <begin position="410"/>
        <end position="430"/>
    </location>
</feature>
<dbReference type="Pfam" id="PF13246">
    <property type="entry name" value="Cation_ATPase"/>
    <property type="match status" value="1"/>
</dbReference>
<feature type="binding site" evidence="14">
    <location>
        <position position="890"/>
    </location>
    <ligand>
        <name>ATP</name>
        <dbReference type="ChEBI" id="CHEBI:30616"/>
    </ligand>
</feature>
<feature type="binding site" evidence="14">
    <location>
        <position position="647"/>
    </location>
    <ligand>
        <name>ATP</name>
        <dbReference type="ChEBI" id="CHEBI:30616"/>
    </ligand>
</feature>
<feature type="transmembrane region" description="Helical" evidence="16">
    <location>
        <begin position="1215"/>
        <end position="1234"/>
    </location>
</feature>
<dbReference type="GO" id="GO:0032456">
    <property type="term" value="P:endocytic recycling"/>
    <property type="evidence" value="ECO:0007669"/>
    <property type="project" value="TreeGrafter"/>
</dbReference>
<dbReference type="SFLD" id="SFLDF00027">
    <property type="entry name" value="p-type_atpase"/>
    <property type="match status" value="1"/>
</dbReference>
<dbReference type="SUPFAM" id="SSF56784">
    <property type="entry name" value="HAD-like"/>
    <property type="match status" value="1"/>
</dbReference>
<dbReference type="InterPro" id="IPR008250">
    <property type="entry name" value="ATPase_P-typ_transduc_dom_A_sf"/>
</dbReference>
<feature type="binding site" evidence="14">
    <location>
        <position position="1008"/>
    </location>
    <ligand>
        <name>ATP</name>
        <dbReference type="ChEBI" id="CHEBI:30616"/>
    </ligand>
</feature>
<evidence type="ECO:0000256" key="10">
    <source>
        <dbReference type="ARBA" id="ARBA00023136"/>
    </source>
</evidence>
<evidence type="ECO:0000256" key="15">
    <source>
        <dbReference type="PIRSR" id="PIRSR606539-3"/>
    </source>
</evidence>
<dbReference type="InterPro" id="IPR006539">
    <property type="entry name" value="P-type_ATPase_IV"/>
</dbReference>
<dbReference type="Gene3D" id="3.40.50.1000">
    <property type="entry name" value="HAD superfamily/HAD-like"/>
    <property type="match status" value="1"/>
</dbReference>
<dbReference type="InterPro" id="IPR023299">
    <property type="entry name" value="ATPase_P-typ_cyto_dom_N"/>
</dbReference>
<keyword evidence="8 16" id="KW-1278">Translocase</keyword>
<feature type="binding site" evidence="15">
    <location>
        <position position="478"/>
    </location>
    <ligand>
        <name>Mg(2+)</name>
        <dbReference type="ChEBI" id="CHEBI:18420"/>
    </ligand>
</feature>
<feature type="binding site" evidence="15">
    <location>
        <position position="1004"/>
    </location>
    <ligand>
        <name>Mg(2+)</name>
        <dbReference type="ChEBI" id="CHEBI:18420"/>
    </ligand>
</feature>
<evidence type="ECO:0000256" key="8">
    <source>
        <dbReference type="ARBA" id="ARBA00022967"/>
    </source>
</evidence>
<keyword evidence="4 15" id="KW-0479">Metal-binding</keyword>
<evidence type="ECO:0000259" key="19">
    <source>
        <dbReference type="Pfam" id="PF16212"/>
    </source>
</evidence>
<keyword evidence="7 15" id="KW-0460">Magnesium</keyword>
<feature type="binding site" evidence="14">
    <location>
        <position position="983"/>
    </location>
    <ligand>
        <name>ATP</name>
        <dbReference type="ChEBI" id="CHEBI:30616"/>
    </ligand>
</feature>
<feature type="transmembrane region" description="Helical" evidence="16">
    <location>
        <begin position="1094"/>
        <end position="1114"/>
    </location>
</feature>
<evidence type="ECO:0000256" key="17">
    <source>
        <dbReference type="SAM" id="MobiDB-lite"/>
    </source>
</evidence>
<dbReference type="Proteomes" id="UP000789831">
    <property type="component" value="Unassembled WGS sequence"/>
</dbReference>
<accession>A0A9N8VK88</accession>
<comment type="catalytic activity">
    <reaction evidence="11 16">
        <text>ATP + H2O + phospholipidSide 1 = ADP + phosphate + phospholipidSide 2.</text>
        <dbReference type="EC" id="7.6.2.1"/>
    </reaction>
</comment>
<feature type="binding site" evidence="14">
    <location>
        <position position="478"/>
    </location>
    <ligand>
        <name>ATP</name>
        <dbReference type="ChEBI" id="CHEBI:30616"/>
    </ligand>
</feature>
<feature type="binding site" evidence="14">
    <location>
        <position position="810"/>
    </location>
    <ligand>
        <name>ATP</name>
        <dbReference type="ChEBI" id="CHEBI:30616"/>
    </ligand>
</feature>
<proteinExistence type="inferred from homology"/>
<evidence type="ECO:0000256" key="6">
    <source>
        <dbReference type="ARBA" id="ARBA00022840"/>
    </source>
</evidence>
<keyword evidence="6 14" id="KW-0067">ATP-binding</keyword>
<feature type="region of interest" description="Disordered" evidence="17">
    <location>
        <begin position="739"/>
        <end position="777"/>
    </location>
</feature>
<dbReference type="Gene3D" id="2.70.150.10">
    <property type="entry name" value="Calcium-transporting ATPase, cytoplasmic transduction domain A"/>
    <property type="match status" value="1"/>
</dbReference>
<feature type="transmembrane region" description="Helical" evidence="16">
    <location>
        <begin position="1260"/>
        <end position="1278"/>
    </location>
</feature>
<dbReference type="SFLD" id="SFLDS00003">
    <property type="entry name" value="Haloacid_Dehalogenase"/>
    <property type="match status" value="1"/>
</dbReference>
<dbReference type="NCBIfam" id="TIGR01494">
    <property type="entry name" value="ATPase_P-type"/>
    <property type="match status" value="2"/>
</dbReference>
<feature type="binding site" evidence="14">
    <location>
        <position position="702"/>
    </location>
    <ligand>
        <name>ATP</name>
        <dbReference type="ChEBI" id="CHEBI:30616"/>
    </ligand>
</feature>
<protein>
    <recommendedName>
        <fullName evidence="16">Phospholipid-transporting ATPase</fullName>
        <ecNumber evidence="16">7.6.2.1</ecNumber>
    </recommendedName>
</protein>
<dbReference type="GO" id="GO:0045332">
    <property type="term" value="P:phospholipid translocation"/>
    <property type="evidence" value="ECO:0007669"/>
    <property type="project" value="TreeGrafter"/>
</dbReference>
<dbReference type="NCBIfam" id="TIGR01652">
    <property type="entry name" value="ATPase-Plipid"/>
    <property type="match status" value="2"/>
</dbReference>
<dbReference type="GO" id="GO:0005886">
    <property type="term" value="C:plasma membrane"/>
    <property type="evidence" value="ECO:0007669"/>
    <property type="project" value="TreeGrafter"/>
</dbReference>
<feature type="binding site" evidence="15">
    <location>
        <position position="1008"/>
    </location>
    <ligand>
        <name>Mg(2+)</name>
        <dbReference type="ChEBI" id="CHEBI:18420"/>
    </ligand>
</feature>
<dbReference type="InterPro" id="IPR018303">
    <property type="entry name" value="ATPase_P-typ_P_site"/>
</dbReference>
<evidence type="ECO:0000256" key="12">
    <source>
        <dbReference type="ARBA" id="ARBA00049128"/>
    </source>
</evidence>
<feature type="domain" description="P-type ATPase C-terminal" evidence="19">
    <location>
        <begin position="1030"/>
        <end position="1288"/>
    </location>
</feature>
<sequence length="1357" mass="153339">MSSSSNNNNENTIIIDDDDEDANTNTTFTRARRGTVEFKLPPIDEKQTSNPRHHHSGSLSRKSGSIHRAARRLSVLMTGGSDNDNQRIIELSPEDKLIDHITGDSFIGNSITTARYTFWNFLPKQLAAQFSKVANLYFLFVAGLQMVPGWSPTGQFTTIIPLSVFISIAMAHEGFDDIRRHRQDSVENSKDCLVLRIIKNNDSNSAGQYVSVWEKKKWKDIKVGDYIRVQAQEWIPADLLLLHSKGEEGICYVETAALDGETNLKQKQALKSTNDLLHNKEALANFRATVTTEKPNQDLYNFDGSITSNGKILPLTTNQVLLRGTILRNTSEIYGMAIFTGEETKLRMNASKNIRTKAPSIQRLINRVVIIIFGFVVSLAAFFTLLAHFWEKRYGKNAWYLSRKHDMATALFGFVVLFNTMIPISLYVTMEIIKLAQIYFINNDIQMYHEASDTPAEARTSTINEDLGQVSYLFSDKTGTLTENIMLFRKISVGGRAFLHDMDIRRIEEDEFFEKLKKTQQKKMRYRFSLRHRGSHHDDSQDATPEISSDNLGRRDSTRSGNFSMIAPMTNTKSPLYASNSLSSSKGGKHKFHSTLDLLTIIQRQSHTSFGQSARWFLLAIALCHTCVPEIDQETDDIFYQAASPDEFALVTAAKELGYVVTDRTMGTVSLRINNDGPDGLIEENHSTTSFESYEILNVIEFSSKRKRMSVIYRLPDKRICLLCKGADSIILERLKSPKKSGKSNYDKNKQYSDGGGVLPPTFDSKRSSIDSENVLDSGSTPDYFPIKNETWLYSQTMNHIEDFANEGLRTLLYAHRFLDGEEYAIWNKKYTEASMAMVDRQAKLEEVADYIEYNLEMTGATAIEDKLQDGVPQTIDKLRMAGIRVWMLTGDKRETAINIGHSCSLIKNNSAPIIIDSEGDMQSFMNRSIKAISNGRAQNPVAVVDGATLMLIEKDAKLMETFLELGILCDAVICCRVSPSQKALVVRSVREKLNHHVTLAIGDGANDIAMIQEAHVGIGITGREGLQAARSSDYSIAQFRFLADLLFIHGRWSYIRVSKFVLGTFYKCMCFYLTQGLYQFFTGFTGTSLYEQWTLSFYNTLFSSLPVIVIGMFEKDLKRKTLLAFPELYSIGQTCSAFNLKQFFSWMGAAVYHAIVVLAAPFLLHSYYYGFETRRDGSPQLYELGLQVYTAIVFVVTIKIAYLECHNWTIITHLTSFLTMLGWFLYQTLYSIMYPSSTKGGNTYDVRGTFQHVGTRPEFWVTVIITVAIALLPNYIVKIIKTMTLPTYVDIYQAKERDPDFRKKIIQLESGYGVGADVGGDDDIDHDKEFSKFNEDEPQTTSTTSLLNNGNSTDRE</sequence>
<dbReference type="GO" id="GO:0006892">
    <property type="term" value="P:post-Golgi vesicle-mediated transport"/>
    <property type="evidence" value="ECO:0007669"/>
    <property type="project" value="TreeGrafter"/>
</dbReference>
<dbReference type="InterPro" id="IPR032630">
    <property type="entry name" value="P_typ_ATPase_c"/>
</dbReference>
<evidence type="ECO:0000256" key="3">
    <source>
        <dbReference type="ARBA" id="ARBA00022692"/>
    </source>
</evidence>
<feature type="transmembrane region" description="Helical" evidence="16">
    <location>
        <begin position="1185"/>
        <end position="1203"/>
    </location>
</feature>
<feature type="binding site" evidence="14">
    <location>
        <position position="477"/>
    </location>
    <ligand>
        <name>ATP</name>
        <dbReference type="ChEBI" id="CHEBI:30616"/>
    </ligand>
</feature>
<keyword evidence="9 16" id="KW-1133">Transmembrane helix</keyword>
<comment type="catalytic activity">
    <reaction evidence="12">
        <text>a 1,2-diacyl-sn-glycero-3-phosphoethanolamine(out) + ATP + H2O = a 1,2-diacyl-sn-glycero-3-phosphoethanolamine(in) + ADP + phosphate + H(+)</text>
        <dbReference type="Rhea" id="RHEA:66132"/>
        <dbReference type="ChEBI" id="CHEBI:15377"/>
        <dbReference type="ChEBI" id="CHEBI:15378"/>
        <dbReference type="ChEBI" id="CHEBI:30616"/>
        <dbReference type="ChEBI" id="CHEBI:43474"/>
        <dbReference type="ChEBI" id="CHEBI:64612"/>
        <dbReference type="ChEBI" id="CHEBI:456216"/>
    </reaction>
    <physiologicalReaction direction="left-to-right" evidence="12">
        <dbReference type="Rhea" id="RHEA:66133"/>
    </physiologicalReaction>
</comment>
<feature type="compositionally biased region" description="Low complexity" evidence="17">
    <location>
        <begin position="1"/>
        <end position="14"/>
    </location>
</feature>
<evidence type="ECO:0000313" key="21">
    <source>
        <dbReference type="Proteomes" id="UP000789831"/>
    </source>
</evidence>
<dbReference type="Pfam" id="PF16212">
    <property type="entry name" value="PhoLip_ATPase_C"/>
    <property type="match status" value="1"/>
</dbReference>
<dbReference type="PANTHER" id="PTHR24092:SF174">
    <property type="entry name" value="PHOSPHOLIPID-TRANSPORTING ATPASE DNF3-RELATED"/>
    <property type="match status" value="1"/>
</dbReference>
<feature type="transmembrane region" description="Helical" evidence="16">
    <location>
        <begin position="364"/>
        <end position="390"/>
    </location>
</feature>
<evidence type="ECO:0000256" key="13">
    <source>
        <dbReference type="PIRSR" id="PIRSR606539-1"/>
    </source>
</evidence>
<reference evidence="20" key="1">
    <citation type="submission" date="2021-06" db="EMBL/GenBank/DDBJ databases">
        <authorList>
            <person name="Kallberg Y."/>
            <person name="Tangrot J."/>
            <person name="Rosling A."/>
        </authorList>
    </citation>
    <scope>NUCLEOTIDE SEQUENCE</scope>
    <source>
        <strain evidence="20">MT106</strain>
    </source>
</reference>
<gene>
    <name evidence="20" type="ORF">AGERDE_LOCUS2095</name>
</gene>
<dbReference type="GO" id="GO:0000287">
    <property type="term" value="F:magnesium ion binding"/>
    <property type="evidence" value="ECO:0007669"/>
    <property type="project" value="UniProtKB-UniRule"/>
</dbReference>
<keyword evidence="3 16" id="KW-0812">Transmembrane</keyword>
<dbReference type="PANTHER" id="PTHR24092">
    <property type="entry name" value="PROBABLE PHOSPHOLIPID-TRANSPORTING ATPASE"/>
    <property type="match status" value="1"/>
</dbReference>
<dbReference type="FunFam" id="3.40.50.1000:FF:000190">
    <property type="entry name" value="Phospholipid-transporting ATPase"/>
    <property type="match status" value="1"/>
</dbReference>
<dbReference type="InterPro" id="IPR001757">
    <property type="entry name" value="P_typ_ATPase"/>
</dbReference>
<evidence type="ECO:0000256" key="14">
    <source>
        <dbReference type="PIRSR" id="PIRSR606539-2"/>
    </source>
</evidence>
<feature type="binding site" evidence="14">
    <location>
        <position position="892"/>
    </location>
    <ligand>
        <name>ATP</name>
        <dbReference type="ChEBI" id="CHEBI:30616"/>
    </ligand>
</feature>
<dbReference type="CDD" id="cd02073">
    <property type="entry name" value="P-type_ATPase_APLT_Dnf-like"/>
    <property type="match status" value="1"/>
</dbReference>
<feature type="compositionally biased region" description="Low complexity" evidence="17">
    <location>
        <begin position="1341"/>
        <end position="1357"/>
    </location>
</feature>
<comment type="cofactor">
    <cofactor evidence="15">
        <name>Mg(2+)</name>
        <dbReference type="ChEBI" id="CHEBI:18420"/>
    </cofactor>
</comment>
<feature type="region of interest" description="Disordered" evidence="17">
    <location>
        <begin position="1"/>
        <end position="66"/>
    </location>
</feature>
<evidence type="ECO:0000256" key="11">
    <source>
        <dbReference type="ARBA" id="ARBA00034036"/>
    </source>
</evidence>
<dbReference type="SUPFAM" id="SSF81653">
    <property type="entry name" value="Calcium ATPase, transduction domain A"/>
    <property type="match status" value="1"/>
</dbReference>
<dbReference type="GO" id="GO:0016887">
    <property type="term" value="F:ATP hydrolysis activity"/>
    <property type="evidence" value="ECO:0007669"/>
    <property type="project" value="InterPro"/>
</dbReference>
<evidence type="ECO:0000256" key="4">
    <source>
        <dbReference type="ARBA" id="ARBA00022723"/>
    </source>
</evidence>
<dbReference type="SUPFAM" id="SSF81660">
    <property type="entry name" value="Metal cation-transporting ATPase, ATP-binding domain N"/>
    <property type="match status" value="1"/>
</dbReference>
<feature type="binding site" evidence="14">
    <location>
        <position position="1007"/>
    </location>
    <ligand>
        <name>ATP</name>
        <dbReference type="ChEBI" id="CHEBI:30616"/>
    </ligand>
</feature>
<evidence type="ECO:0000256" key="9">
    <source>
        <dbReference type="ARBA" id="ARBA00022989"/>
    </source>
</evidence>
<evidence type="ECO:0000259" key="18">
    <source>
        <dbReference type="Pfam" id="PF16209"/>
    </source>
</evidence>
<dbReference type="EMBL" id="CAJVPL010000165">
    <property type="protein sequence ID" value="CAG8457910.1"/>
    <property type="molecule type" value="Genomic_DNA"/>
</dbReference>
<dbReference type="InterPro" id="IPR032631">
    <property type="entry name" value="P-type_ATPase_N"/>
</dbReference>
<evidence type="ECO:0000256" key="16">
    <source>
        <dbReference type="RuleBase" id="RU362033"/>
    </source>
</evidence>
<dbReference type="Gene3D" id="3.40.1110.10">
    <property type="entry name" value="Calcium-transporting ATPase, cytoplasmic domain N"/>
    <property type="match status" value="1"/>
</dbReference>
<evidence type="ECO:0000256" key="2">
    <source>
        <dbReference type="ARBA" id="ARBA00008109"/>
    </source>
</evidence>
<evidence type="ECO:0000256" key="1">
    <source>
        <dbReference type="ARBA" id="ARBA00004141"/>
    </source>
</evidence>
<dbReference type="SUPFAM" id="SSF81665">
    <property type="entry name" value="Calcium ATPase, transmembrane domain M"/>
    <property type="match status" value="1"/>
</dbReference>
<feature type="transmembrane region" description="Helical" evidence="16">
    <location>
        <begin position="1144"/>
        <end position="1165"/>
    </location>
</feature>
<evidence type="ECO:0000256" key="5">
    <source>
        <dbReference type="ARBA" id="ARBA00022741"/>
    </source>
</evidence>
<name>A0A9N8VK88_9GLOM</name>
<dbReference type="GO" id="GO:0005802">
    <property type="term" value="C:trans-Golgi network"/>
    <property type="evidence" value="ECO:0007669"/>
    <property type="project" value="TreeGrafter"/>
</dbReference>
<dbReference type="Pfam" id="PF16209">
    <property type="entry name" value="PhoLip_ATPase_N"/>
    <property type="match status" value="1"/>
</dbReference>
<dbReference type="PRINTS" id="PR00119">
    <property type="entry name" value="CATATPASE"/>
</dbReference>
<feature type="region of interest" description="Disordered" evidence="17">
    <location>
        <begin position="1314"/>
        <end position="1357"/>
    </location>
</feature>
<dbReference type="InterPro" id="IPR036412">
    <property type="entry name" value="HAD-like_sf"/>
</dbReference>
<keyword evidence="21" id="KW-1185">Reference proteome</keyword>
<feature type="active site" description="4-aspartylphosphate intermediate" evidence="13">
    <location>
        <position position="476"/>
    </location>
</feature>
<feature type="compositionally biased region" description="Basic and acidic residues" evidence="17">
    <location>
        <begin position="1326"/>
        <end position="1336"/>
    </location>
</feature>
<dbReference type="InterPro" id="IPR023214">
    <property type="entry name" value="HAD_sf"/>
</dbReference>
<organism evidence="20 21">
    <name type="scientific">Ambispora gerdemannii</name>
    <dbReference type="NCBI Taxonomy" id="144530"/>
    <lineage>
        <taxon>Eukaryota</taxon>
        <taxon>Fungi</taxon>
        <taxon>Fungi incertae sedis</taxon>
        <taxon>Mucoromycota</taxon>
        <taxon>Glomeromycotina</taxon>
        <taxon>Glomeromycetes</taxon>
        <taxon>Archaeosporales</taxon>
        <taxon>Ambisporaceae</taxon>
        <taxon>Ambispora</taxon>
    </lineage>
</organism>
<dbReference type="InterPro" id="IPR023298">
    <property type="entry name" value="ATPase_P-typ_TM_dom_sf"/>
</dbReference>
<dbReference type="EC" id="7.6.2.1" evidence="16"/>
<feature type="compositionally biased region" description="Polar residues" evidence="17">
    <location>
        <begin position="542"/>
        <end position="551"/>
    </location>
</feature>
<comment type="similarity">
    <text evidence="2 16">Belongs to the cation transport ATPase (P-type) (TC 3.A.3) family. Type IV subfamily.</text>
</comment>
<dbReference type="GO" id="GO:0140326">
    <property type="term" value="F:ATPase-coupled intramembrane lipid transporter activity"/>
    <property type="evidence" value="ECO:0007669"/>
    <property type="project" value="UniProtKB-EC"/>
</dbReference>
<dbReference type="InterPro" id="IPR044492">
    <property type="entry name" value="P_typ_ATPase_HD_dom"/>
</dbReference>
<dbReference type="GO" id="GO:0005524">
    <property type="term" value="F:ATP binding"/>
    <property type="evidence" value="ECO:0007669"/>
    <property type="project" value="UniProtKB-UniRule"/>
</dbReference>
<feature type="region of interest" description="Disordered" evidence="17">
    <location>
        <begin position="531"/>
        <end position="568"/>
    </location>
</feature>
<dbReference type="PROSITE" id="PS00154">
    <property type="entry name" value="ATPASE_E1_E2"/>
    <property type="match status" value="1"/>
</dbReference>
<feature type="binding site" evidence="14">
    <location>
        <position position="977"/>
    </location>
    <ligand>
        <name>ATP</name>
        <dbReference type="ChEBI" id="CHEBI:30616"/>
    </ligand>
</feature>
<feature type="binding site" evidence="14">
    <location>
        <position position="725"/>
    </location>
    <ligand>
        <name>ATP</name>
        <dbReference type="ChEBI" id="CHEBI:30616"/>
    </ligand>
</feature>
<feature type="domain" description="P-type ATPase N-terminal" evidence="18">
    <location>
        <begin position="104"/>
        <end position="159"/>
    </location>
</feature>
<comment type="caution">
    <text evidence="20">The sequence shown here is derived from an EMBL/GenBank/DDBJ whole genome shotgun (WGS) entry which is preliminary data.</text>
</comment>
<evidence type="ECO:0000313" key="20">
    <source>
        <dbReference type="EMBL" id="CAG8457910.1"/>
    </source>
</evidence>
<feature type="binding site" evidence="15">
    <location>
        <position position="476"/>
    </location>
    <ligand>
        <name>Mg(2+)</name>
        <dbReference type="ChEBI" id="CHEBI:18420"/>
    </ligand>
</feature>
<keyword evidence="5 14" id="KW-0547">Nucleotide-binding</keyword>